<reference evidence="1" key="1">
    <citation type="journal article" date="2021" name="PeerJ">
        <title>Extensive microbial diversity within the chicken gut microbiome revealed by metagenomics and culture.</title>
        <authorList>
            <person name="Gilroy R."/>
            <person name="Ravi A."/>
            <person name="Getino M."/>
            <person name="Pursley I."/>
            <person name="Horton D.L."/>
            <person name="Alikhan N.F."/>
            <person name="Baker D."/>
            <person name="Gharbi K."/>
            <person name="Hall N."/>
            <person name="Watson M."/>
            <person name="Adriaenssens E.M."/>
            <person name="Foster-Nyarko E."/>
            <person name="Jarju S."/>
            <person name="Secka A."/>
            <person name="Antonio M."/>
            <person name="Oren A."/>
            <person name="Chaudhuri R.R."/>
            <person name="La Ragione R."/>
            <person name="Hildebrand F."/>
            <person name="Pallen M.J."/>
        </authorList>
    </citation>
    <scope>NUCLEOTIDE SEQUENCE</scope>
    <source>
        <strain evidence="1">Gambia16-554</strain>
    </source>
</reference>
<dbReference type="AlphaFoldDB" id="A0A9D2GRA3"/>
<proteinExistence type="predicted"/>
<accession>A0A9D2GRA3</accession>
<protein>
    <submittedName>
        <fullName evidence="1">Toxin-antitoxin system HicB family antitoxin</fullName>
    </submittedName>
</protein>
<organism evidence="1 2">
    <name type="scientific">Candidatus Coprenecus stercoravium</name>
    <dbReference type="NCBI Taxonomy" id="2840735"/>
    <lineage>
        <taxon>Bacteria</taxon>
        <taxon>Pseudomonadati</taxon>
        <taxon>Bacteroidota</taxon>
        <taxon>Bacteroidia</taxon>
        <taxon>Bacteroidales</taxon>
        <taxon>Rikenellaceae</taxon>
        <taxon>Rikenellaceae incertae sedis</taxon>
        <taxon>Candidatus Coprenecus</taxon>
    </lineage>
</organism>
<dbReference type="SUPFAM" id="SSF47598">
    <property type="entry name" value="Ribbon-helix-helix"/>
    <property type="match status" value="1"/>
</dbReference>
<dbReference type="GO" id="GO:0006355">
    <property type="term" value="P:regulation of DNA-templated transcription"/>
    <property type="evidence" value="ECO:0007669"/>
    <property type="project" value="InterPro"/>
</dbReference>
<name>A0A9D2GRA3_9BACT</name>
<evidence type="ECO:0000313" key="2">
    <source>
        <dbReference type="Proteomes" id="UP000824115"/>
    </source>
</evidence>
<dbReference type="InterPro" id="IPR010985">
    <property type="entry name" value="Ribbon_hlx_hlx"/>
</dbReference>
<dbReference type="EMBL" id="DXAW01000089">
    <property type="protein sequence ID" value="HIZ85799.1"/>
    <property type="molecule type" value="Genomic_DNA"/>
</dbReference>
<dbReference type="Proteomes" id="UP000824115">
    <property type="component" value="Unassembled WGS sequence"/>
</dbReference>
<evidence type="ECO:0000313" key="1">
    <source>
        <dbReference type="EMBL" id="HIZ85799.1"/>
    </source>
</evidence>
<sequence>METIALDRKQTAFRLRKDLLERLKIEARKENRSLNNYVESVLMDVVYRSPNDETLAAMKEAKEGRNLEKLNLDTFGDYVKSLE</sequence>
<dbReference type="InterPro" id="IPR013321">
    <property type="entry name" value="Arc_rbn_hlx_hlx"/>
</dbReference>
<reference evidence="1" key="2">
    <citation type="submission" date="2021-04" db="EMBL/GenBank/DDBJ databases">
        <authorList>
            <person name="Gilroy R."/>
        </authorList>
    </citation>
    <scope>NUCLEOTIDE SEQUENCE</scope>
    <source>
        <strain evidence="1">Gambia16-554</strain>
    </source>
</reference>
<gene>
    <name evidence="1" type="ORF">IAC04_04855</name>
</gene>
<dbReference type="Gene3D" id="1.10.1220.10">
    <property type="entry name" value="Met repressor-like"/>
    <property type="match status" value="1"/>
</dbReference>
<comment type="caution">
    <text evidence="1">The sequence shown here is derived from an EMBL/GenBank/DDBJ whole genome shotgun (WGS) entry which is preliminary data.</text>
</comment>